<protein>
    <submittedName>
        <fullName evidence="1">Uncharacterized protein</fullName>
    </submittedName>
</protein>
<evidence type="ECO:0000313" key="2">
    <source>
        <dbReference type="Proteomes" id="UP000076154"/>
    </source>
</evidence>
<sequence>MFPKYHAGATAATDQPADYRHLAWSTRGGIPIFRLSGNSVPRFTSPTTLVFVLGTPRRFSRAIYLTDT</sequence>
<gene>
    <name evidence="1" type="ORF">Hypma_006609</name>
</gene>
<proteinExistence type="predicted"/>
<keyword evidence="2" id="KW-1185">Reference proteome</keyword>
<evidence type="ECO:0000313" key="1">
    <source>
        <dbReference type="EMBL" id="RDB25801.1"/>
    </source>
</evidence>
<dbReference type="AlphaFoldDB" id="A0A369JTZ4"/>
<dbReference type="InParanoid" id="A0A369JTZ4"/>
<organism evidence="1 2">
    <name type="scientific">Hypsizygus marmoreus</name>
    <name type="common">White beech mushroom</name>
    <name type="synonym">Agaricus marmoreus</name>
    <dbReference type="NCBI Taxonomy" id="39966"/>
    <lineage>
        <taxon>Eukaryota</taxon>
        <taxon>Fungi</taxon>
        <taxon>Dikarya</taxon>
        <taxon>Basidiomycota</taxon>
        <taxon>Agaricomycotina</taxon>
        <taxon>Agaricomycetes</taxon>
        <taxon>Agaricomycetidae</taxon>
        <taxon>Agaricales</taxon>
        <taxon>Tricholomatineae</taxon>
        <taxon>Lyophyllaceae</taxon>
        <taxon>Hypsizygus</taxon>
    </lineage>
</organism>
<dbReference type="Proteomes" id="UP000076154">
    <property type="component" value="Unassembled WGS sequence"/>
</dbReference>
<name>A0A369JTZ4_HYPMA</name>
<dbReference type="EMBL" id="LUEZ02000040">
    <property type="protein sequence ID" value="RDB25801.1"/>
    <property type="molecule type" value="Genomic_DNA"/>
</dbReference>
<accession>A0A369JTZ4</accession>
<comment type="caution">
    <text evidence="1">The sequence shown here is derived from an EMBL/GenBank/DDBJ whole genome shotgun (WGS) entry which is preliminary data.</text>
</comment>
<reference evidence="1" key="1">
    <citation type="submission" date="2018-04" db="EMBL/GenBank/DDBJ databases">
        <title>Whole genome sequencing of Hypsizygus marmoreus.</title>
        <authorList>
            <person name="Choi I.-G."/>
            <person name="Min B."/>
            <person name="Kim J.-G."/>
            <person name="Kim S."/>
            <person name="Oh Y.-L."/>
            <person name="Kong W.-S."/>
            <person name="Park H."/>
            <person name="Jeong J."/>
            <person name="Song E.-S."/>
        </authorList>
    </citation>
    <scope>NUCLEOTIDE SEQUENCE [LARGE SCALE GENOMIC DNA]</scope>
    <source>
        <strain evidence="1">51987-8</strain>
    </source>
</reference>